<comment type="caution">
    <text evidence="2">The sequence shown here is derived from an EMBL/GenBank/DDBJ whole genome shotgun (WGS) entry which is preliminary data.</text>
</comment>
<organism evidence="2 3">
    <name type="scientific">Leptosia nina</name>
    <dbReference type="NCBI Taxonomy" id="320188"/>
    <lineage>
        <taxon>Eukaryota</taxon>
        <taxon>Metazoa</taxon>
        <taxon>Ecdysozoa</taxon>
        <taxon>Arthropoda</taxon>
        <taxon>Hexapoda</taxon>
        <taxon>Insecta</taxon>
        <taxon>Pterygota</taxon>
        <taxon>Neoptera</taxon>
        <taxon>Endopterygota</taxon>
        <taxon>Lepidoptera</taxon>
        <taxon>Glossata</taxon>
        <taxon>Ditrysia</taxon>
        <taxon>Papilionoidea</taxon>
        <taxon>Pieridae</taxon>
        <taxon>Pierinae</taxon>
        <taxon>Leptosia</taxon>
    </lineage>
</organism>
<evidence type="ECO:0000313" key="3">
    <source>
        <dbReference type="Proteomes" id="UP001497472"/>
    </source>
</evidence>
<sequence>MVFATPSQRGHMLLDVTANVRCRSGSEGCRALPRRARGANSGGHLRLWREHPSGDIRWCEGRSLHPFCSRERAALGGREARTNSASLTSTRSPRSCV</sequence>
<feature type="region of interest" description="Disordered" evidence="1">
    <location>
        <begin position="77"/>
        <end position="97"/>
    </location>
</feature>
<dbReference type="EMBL" id="CAVLEF010000007">
    <property type="protein sequence ID" value="CAK1546066.1"/>
    <property type="molecule type" value="Genomic_DNA"/>
</dbReference>
<proteinExistence type="predicted"/>
<evidence type="ECO:0000313" key="2">
    <source>
        <dbReference type="EMBL" id="CAK1546066.1"/>
    </source>
</evidence>
<dbReference type="Proteomes" id="UP001497472">
    <property type="component" value="Unassembled WGS sequence"/>
</dbReference>
<feature type="compositionally biased region" description="Polar residues" evidence="1">
    <location>
        <begin position="82"/>
        <end position="97"/>
    </location>
</feature>
<accession>A0AAV1JAW9</accession>
<dbReference type="AlphaFoldDB" id="A0AAV1JAW9"/>
<protein>
    <submittedName>
        <fullName evidence="2">Uncharacterized protein</fullName>
    </submittedName>
</protein>
<evidence type="ECO:0000256" key="1">
    <source>
        <dbReference type="SAM" id="MobiDB-lite"/>
    </source>
</evidence>
<reference evidence="2 3" key="1">
    <citation type="submission" date="2023-11" db="EMBL/GenBank/DDBJ databases">
        <authorList>
            <person name="Okamura Y."/>
        </authorList>
    </citation>
    <scope>NUCLEOTIDE SEQUENCE [LARGE SCALE GENOMIC DNA]</scope>
</reference>
<keyword evidence="3" id="KW-1185">Reference proteome</keyword>
<gene>
    <name evidence="2" type="ORF">LNINA_LOCUS5669</name>
</gene>
<name>A0AAV1JAW9_9NEOP</name>